<dbReference type="Pfam" id="PF05746">
    <property type="entry name" value="DALR_1"/>
    <property type="match status" value="1"/>
</dbReference>
<dbReference type="PANTHER" id="PTHR30075:SF2">
    <property type="entry name" value="GLYCINE--TRNA LIGASE, CHLOROPLASTIC_MITOCHONDRIAL 2"/>
    <property type="match status" value="1"/>
</dbReference>
<keyword evidence="14" id="KW-1185">Reference proteome</keyword>
<evidence type="ECO:0000256" key="6">
    <source>
        <dbReference type="ARBA" id="ARBA00022741"/>
    </source>
</evidence>
<evidence type="ECO:0000256" key="2">
    <source>
        <dbReference type="ARBA" id="ARBA00008226"/>
    </source>
</evidence>
<dbReference type="HAMAP" id="MF_00255">
    <property type="entry name" value="Gly_tRNA_synth_beta"/>
    <property type="match status" value="1"/>
</dbReference>
<comment type="subunit">
    <text evidence="3 11">Tetramer of two alpha and two beta subunits.</text>
</comment>
<evidence type="ECO:0000256" key="7">
    <source>
        <dbReference type="ARBA" id="ARBA00022840"/>
    </source>
</evidence>
<keyword evidence="4 11" id="KW-0963">Cytoplasm</keyword>
<comment type="catalytic activity">
    <reaction evidence="10 11">
        <text>tRNA(Gly) + glycine + ATP = glycyl-tRNA(Gly) + AMP + diphosphate</text>
        <dbReference type="Rhea" id="RHEA:16013"/>
        <dbReference type="Rhea" id="RHEA-COMP:9664"/>
        <dbReference type="Rhea" id="RHEA-COMP:9683"/>
        <dbReference type="ChEBI" id="CHEBI:30616"/>
        <dbReference type="ChEBI" id="CHEBI:33019"/>
        <dbReference type="ChEBI" id="CHEBI:57305"/>
        <dbReference type="ChEBI" id="CHEBI:78442"/>
        <dbReference type="ChEBI" id="CHEBI:78522"/>
        <dbReference type="ChEBI" id="CHEBI:456215"/>
        <dbReference type="EC" id="6.1.1.14"/>
    </reaction>
</comment>
<dbReference type="PRINTS" id="PR01045">
    <property type="entry name" value="TRNASYNTHGB"/>
</dbReference>
<dbReference type="SUPFAM" id="SSF109604">
    <property type="entry name" value="HD-domain/PDEase-like"/>
    <property type="match status" value="1"/>
</dbReference>
<dbReference type="GO" id="GO:0004820">
    <property type="term" value="F:glycine-tRNA ligase activity"/>
    <property type="evidence" value="ECO:0007669"/>
    <property type="project" value="UniProtKB-EC"/>
</dbReference>
<gene>
    <name evidence="11" type="primary">glyS</name>
    <name evidence="13" type="ORF">IG617_16695</name>
</gene>
<dbReference type="PROSITE" id="PS50861">
    <property type="entry name" value="AA_TRNA_LIGASE_II_GLYAB"/>
    <property type="match status" value="1"/>
</dbReference>
<evidence type="ECO:0000256" key="5">
    <source>
        <dbReference type="ARBA" id="ARBA00022598"/>
    </source>
</evidence>
<evidence type="ECO:0000256" key="9">
    <source>
        <dbReference type="ARBA" id="ARBA00023146"/>
    </source>
</evidence>
<evidence type="ECO:0000259" key="12">
    <source>
        <dbReference type="Pfam" id="PF05746"/>
    </source>
</evidence>
<evidence type="ECO:0000256" key="8">
    <source>
        <dbReference type="ARBA" id="ARBA00022917"/>
    </source>
</evidence>
<dbReference type="RefSeq" id="WP_192110389.1">
    <property type="nucleotide sequence ID" value="NZ_JACYXJ010000006.1"/>
</dbReference>
<dbReference type="NCBIfam" id="TIGR00211">
    <property type="entry name" value="glyS"/>
    <property type="match status" value="1"/>
</dbReference>
<evidence type="ECO:0000256" key="4">
    <source>
        <dbReference type="ARBA" id="ARBA00022490"/>
    </source>
</evidence>
<name>A0ABR9CDG5_9HYPH</name>
<keyword evidence="7 11" id="KW-0067">ATP-binding</keyword>
<dbReference type="EMBL" id="JACYXJ010000006">
    <property type="protein sequence ID" value="MBD8877934.1"/>
    <property type="molecule type" value="Genomic_DNA"/>
</dbReference>
<dbReference type="PANTHER" id="PTHR30075">
    <property type="entry name" value="GLYCYL-TRNA SYNTHETASE"/>
    <property type="match status" value="1"/>
</dbReference>
<evidence type="ECO:0000313" key="13">
    <source>
        <dbReference type="EMBL" id="MBD8877934.1"/>
    </source>
</evidence>
<protein>
    <recommendedName>
        <fullName evidence="11">Glycine--tRNA ligase beta subunit</fullName>
        <ecNumber evidence="11">6.1.1.14</ecNumber>
    </recommendedName>
    <alternativeName>
        <fullName evidence="11">Glycyl-tRNA synthetase beta subunit</fullName>
        <shortName evidence="11">GlyRS</shortName>
    </alternativeName>
</protein>
<proteinExistence type="inferred from homology"/>
<comment type="caution">
    <text evidence="13">The sequence shown here is derived from an EMBL/GenBank/DDBJ whole genome shotgun (WGS) entry which is preliminary data.</text>
</comment>
<evidence type="ECO:0000256" key="10">
    <source>
        <dbReference type="ARBA" id="ARBA00047937"/>
    </source>
</evidence>
<evidence type="ECO:0000313" key="14">
    <source>
        <dbReference type="Proteomes" id="UP000615687"/>
    </source>
</evidence>
<dbReference type="Proteomes" id="UP000615687">
    <property type="component" value="Unassembled WGS sequence"/>
</dbReference>
<keyword evidence="9 11" id="KW-0030">Aminoacyl-tRNA synthetase</keyword>
<reference evidence="13 14" key="1">
    <citation type="submission" date="2020-09" db="EMBL/GenBank/DDBJ databases">
        <title>The genome sequence of type strain Labrenzia polysiphoniae KACC 19711.</title>
        <authorList>
            <person name="Liu Y."/>
        </authorList>
    </citation>
    <scope>NUCLEOTIDE SEQUENCE [LARGE SCALE GENOMIC DNA]</scope>
    <source>
        <strain evidence="13 14">KACC 19711</strain>
    </source>
</reference>
<feature type="domain" description="DALR anticodon binding" evidence="12">
    <location>
        <begin position="682"/>
        <end position="780"/>
    </location>
</feature>
<keyword evidence="5 11" id="KW-0436">Ligase</keyword>
<dbReference type="InterPro" id="IPR015944">
    <property type="entry name" value="Gly-tRNA-synth_bsu"/>
</dbReference>
<dbReference type="InterPro" id="IPR006194">
    <property type="entry name" value="Gly-tRNA-synth_heterodimer"/>
</dbReference>
<evidence type="ECO:0000256" key="11">
    <source>
        <dbReference type="HAMAP-Rule" id="MF_00255"/>
    </source>
</evidence>
<dbReference type="EC" id="6.1.1.14" evidence="11"/>
<evidence type="ECO:0000256" key="1">
    <source>
        <dbReference type="ARBA" id="ARBA00004496"/>
    </source>
</evidence>
<dbReference type="InterPro" id="IPR008909">
    <property type="entry name" value="DALR_anticod-bd"/>
</dbReference>
<comment type="subcellular location">
    <subcellularLocation>
        <location evidence="1 11">Cytoplasm</location>
    </subcellularLocation>
</comment>
<organism evidence="13 14">
    <name type="scientific">Roseibium polysiphoniae</name>
    <dbReference type="NCBI Taxonomy" id="2571221"/>
    <lineage>
        <taxon>Bacteria</taxon>
        <taxon>Pseudomonadati</taxon>
        <taxon>Pseudomonadota</taxon>
        <taxon>Alphaproteobacteria</taxon>
        <taxon>Hyphomicrobiales</taxon>
        <taxon>Stappiaceae</taxon>
        <taxon>Roseibium</taxon>
    </lineage>
</organism>
<keyword evidence="8 11" id="KW-0648">Protein biosynthesis</keyword>
<keyword evidence="6 11" id="KW-0547">Nucleotide-binding</keyword>
<comment type="similarity">
    <text evidence="2 11">Belongs to the class-II aminoacyl-tRNA synthetase family.</text>
</comment>
<sequence>MPDLLLELFSEEIPARMQRRAAEDLKSLVTNALVDAGLPYEGAKGFATPRRLVLHVAGVPAASAATREERKGPRVGSPDKAVEGFLRGAGLSSIDEATIQSDPKKGEFYVAVIEKPGRQAIDIIAEFMPGLIKGFPWPKSMRWGTGSMRWVRPLHSIVATFGPETEEPDVVPFEVEGVTAGQTTRGHRFLADEAFEVRRFDDYAPKLEKHKVVIDADRRKDMILHDARDRALALGLELVDDPGLLEEVAGLVEWPVVLTGTFDEAFLEIPDECIQLTIRVNQKCFVLRDPKTGKLANRFVLTSNLEASDGGKTIVAGNEKVIRARLSDARFFWETDLKTKLADNLPKLDSIVFHEKLGTQGERVKRIEALSAEIAPLVGADVDKARRAAQLAKADLVSAMVYEFPELQGLMGKTYAEKQGEDVSVAIAIEDHYRPQGPSDSVPTDPVAIAVALADKLDLLAGFWAIDEKPTGSKDPFALRRAALGVVRIILENGLRVSLEAHVRKALYLALGAGDDVIEILSNLSLRADDTKEDLNEIIQGEGGRLAIILSNWKKYFNKIGIPGGRDGYYGDVWFDVPAFVYANNSERFSEDFKNSFDDEYESVVSAYNASFAGALTPVVQDLLSFFADRLKVHLKDEGARHDLIDAVFALGGQDDLLMVVKRVEALGKFVASDDGANLAAGYKRAVNILRAEEKKGGAPVTGRPHADHFKEQAEIDLAAAIDTARAEAEAAVKDEDFEGAMEALSKLRAPVDTFFEDILVNDEDPDIRMNRLRLLSEIRDATHVVADFSKVAG</sequence>
<evidence type="ECO:0000256" key="3">
    <source>
        <dbReference type="ARBA" id="ARBA00011209"/>
    </source>
</evidence>
<accession>A0ABR9CDG5</accession>
<dbReference type="Pfam" id="PF02092">
    <property type="entry name" value="tRNA_synt_2f"/>
    <property type="match status" value="1"/>
</dbReference>